<proteinExistence type="predicted"/>
<evidence type="ECO:0000313" key="2">
    <source>
        <dbReference type="Proteomes" id="UP000639403"/>
    </source>
</evidence>
<evidence type="ECO:0000313" key="1">
    <source>
        <dbReference type="EMBL" id="KAF9803771.1"/>
    </source>
</evidence>
<organism evidence="1 2">
    <name type="scientific">Rhodonia placenta</name>
    <dbReference type="NCBI Taxonomy" id="104341"/>
    <lineage>
        <taxon>Eukaryota</taxon>
        <taxon>Fungi</taxon>
        <taxon>Dikarya</taxon>
        <taxon>Basidiomycota</taxon>
        <taxon>Agaricomycotina</taxon>
        <taxon>Agaricomycetes</taxon>
        <taxon>Polyporales</taxon>
        <taxon>Adustoporiaceae</taxon>
        <taxon>Rhodonia</taxon>
    </lineage>
</organism>
<gene>
    <name evidence="1" type="ORF">IEO21_09578</name>
</gene>
<dbReference type="EMBL" id="JADOXO010000481">
    <property type="protein sequence ID" value="KAF9803771.1"/>
    <property type="molecule type" value="Genomic_DNA"/>
</dbReference>
<accession>A0A8H7TXL4</accession>
<reference evidence="1" key="1">
    <citation type="submission" date="2020-11" db="EMBL/GenBank/DDBJ databases">
        <authorList>
            <person name="Koelle M."/>
            <person name="Horta M.A.C."/>
            <person name="Nowrousian M."/>
            <person name="Ohm R.A."/>
            <person name="Benz P."/>
            <person name="Pilgard A."/>
        </authorList>
    </citation>
    <scope>NUCLEOTIDE SEQUENCE</scope>
    <source>
        <strain evidence="1">FPRL280</strain>
    </source>
</reference>
<comment type="caution">
    <text evidence="1">The sequence shown here is derived from an EMBL/GenBank/DDBJ whole genome shotgun (WGS) entry which is preliminary data.</text>
</comment>
<dbReference type="Proteomes" id="UP000639403">
    <property type="component" value="Unassembled WGS sequence"/>
</dbReference>
<reference evidence="1" key="2">
    <citation type="journal article" name="Front. Microbiol.">
        <title>Degradative Capacity of Two Strains of Rhodonia placenta: From Phenotype to Genotype.</title>
        <authorList>
            <person name="Kolle M."/>
            <person name="Horta M.A.C."/>
            <person name="Nowrousian M."/>
            <person name="Ohm R.A."/>
            <person name="Benz J.P."/>
            <person name="Pilgard A."/>
        </authorList>
    </citation>
    <scope>NUCLEOTIDE SEQUENCE</scope>
    <source>
        <strain evidence="1">FPRL280</strain>
    </source>
</reference>
<sequence length="130" mass="13997">MSSTALETALNVLDATADGVTIVAPAAKPAFKALASLSPFKQLKRGDKAQASTLTILEEYSEVMNVGIHNTLQDGYDELEETRAGLVSMGTLKAFRKRKHFVNYATDATQLNAATVVSCSSDHYHSNSFN</sequence>
<name>A0A8H7TXL4_9APHY</name>
<dbReference type="AlphaFoldDB" id="A0A8H7TXL4"/>
<protein>
    <submittedName>
        <fullName evidence="1">Uncharacterized protein</fullName>
    </submittedName>
</protein>